<dbReference type="EMBL" id="JBHTLN010000002">
    <property type="protein sequence ID" value="MFD1123299.1"/>
    <property type="molecule type" value="Genomic_DNA"/>
</dbReference>
<dbReference type="PRINTS" id="PR00313">
    <property type="entry name" value="CABNDNGRPT"/>
</dbReference>
<sequence>MAVKVFNATETDYTGTASADLIIGNSLGNYIDGGAGNDVILGGSGDDNLTGGSGNDIISGGAGNDGIFGGEGDDILTGGAGEDFVSGGASTLGDENVDGNVFIATSDDYLLGDKGNDTFVIGSEDDSTGIIISAGVSGLDNDGNAARYVGKVEAEEGNEDAGFLVFDTVTGEYVELDDDIAEEVETDVRLNFVTRPGSSAISTFATTIAGYNAVDTLVFTESGEFEDIAFSGIERIELASGVSITLEAEQLEENGESLALGEISPGTHIYGVAGGDVENVTLELEFEEEEFEPAASIVGATPVTYDKAVFEVDDFSVAHLYHNVDVTYDASEGVAGSFTRIDGANEGSDAHEIVLGSEGVDYATMRLGDDTVYGNGGNDLLIGHGGADYLDGGTGNDIFVIGGFGSGVQGTTSKADDGNKEWIATGAKHDVIVGGDGVDTLRITTGIGANTKANGTVVLNNDNFKSMEVVQVGGTVGRLNVENTDLQLLNDHYYFKANGTVADLSNTLGNNGGTINNVVVDASGVTTNGLRFEGNANQQTFIGTSKADVFVGNGGNDTLTGGGGADKFVFGKVYEQVVTGSATSVQTYTNTGFNLTGVDTITDFTRGTDKLELHLDQYSKLAGFNANNLRVNSTGTAQDSNDYLVYNTTTKTLSYDADGNGSGAKVDIAVLTGVNTLSTSDFIIV</sequence>
<comment type="caution">
    <text evidence="3">The sequence shown here is derived from an EMBL/GenBank/DDBJ whole genome shotgun (WGS) entry which is preliminary data.</text>
</comment>
<evidence type="ECO:0000313" key="3">
    <source>
        <dbReference type="EMBL" id="MFD1123299.1"/>
    </source>
</evidence>
<dbReference type="PANTHER" id="PTHR38340:SF1">
    <property type="entry name" value="S-LAYER PROTEIN"/>
    <property type="match status" value="1"/>
</dbReference>
<name>A0ABW3PBY3_9PROT</name>
<dbReference type="InterPro" id="IPR001343">
    <property type="entry name" value="Hemolysn_Ca-bd"/>
</dbReference>
<dbReference type="InterPro" id="IPR011049">
    <property type="entry name" value="Serralysin-like_metalloprot_C"/>
</dbReference>
<evidence type="ECO:0000256" key="2">
    <source>
        <dbReference type="ARBA" id="ARBA00022525"/>
    </source>
</evidence>
<dbReference type="RefSeq" id="WP_379034842.1">
    <property type="nucleotide sequence ID" value="NZ_JBHTLN010000002.1"/>
</dbReference>
<accession>A0ABW3PBY3</accession>
<dbReference type="Pfam" id="PF00353">
    <property type="entry name" value="HemolysinCabind"/>
    <property type="match status" value="5"/>
</dbReference>
<dbReference type="PANTHER" id="PTHR38340">
    <property type="entry name" value="S-LAYER PROTEIN"/>
    <property type="match status" value="1"/>
</dbReference>
<keyword evidence="4" id="KW-1185">Reference proteome</keyword>
<dbReference type="PROSITE" id="PS00330">
    <property type="entry name" value="HEMOLYSIN_CALCIUM"/>
    <property type="match status" value="5"/>
</dbReference>
<protein>
    <submittedName>
        <fullName evidence="3">Calcium-binding protein</fullName>
    </submittedName>
</protein>
<dbReference type="InterPro" id="IPR018511">
    <property type="entry name" value="Hemolysin-typ_Ca-bd_CS"/>
</dbReference>
<dbReference type="Proteomes" id="UP001597206">
    <property type="component" value="Unassembled WGS sequence"/>
</dbReference>
<keyword evidence="2" id="KW-0964">Secreted</keyword>
<dbReference type="Gene3D" id="2.150.10.10">
    <property type="entry name" value="Serralysin-like metalloprotease, C-terminal"/>
    <property type="match status" value="3"/>
</dbReference>
<evidence type="ECO:0000313" key="4">
    <source>
        <dbReference type="Proteomes" id="UP001597206"/>
    </source>
</evidence>
<dbReference type="InterPro" id="IPR050557">
    <property type="entry name" value="RTX_toxin/Mannuronan_C5-epim"/>
</dbReference>
<dbReference type="SUPFAM" id="SSF51120">
    <property type="entry name" value="beta-Roll"/>
    <property type="match status" value="3"/>
</dbReference>
<comment type="subcellular location">
    <subcellularLocation>
        <location evidence="1">Secreted</location>
    </subcellularLocation>
</comment>
<organism evidence="3 4">
    <name type="scientific">Methylophilus flavus</name>
    <dbReference type="NCBI Taxonomy" id="640084"/>
    <lineage>
        <taxon>Bacteria</taxon>
        <taxon>Pseudomonadati</taxon>
        <taxon>Pseudomonadota</taxon>
        <taxon>Betaproteobacteria</taxon>
        <taxon>Nitrosomonadales</taxon>
        <taxon>Methylophilaceae</taxon>
        <taxon>Methylophilus</taxon>
    </lineage>
</organism>
<reference evidence="4" key="1">
    <citation type="journal article" date="2019" name="Int. J. Syst. Evol. Microbiol.">
        <title>The Global Catalogue of Microorganisms (GCM) 10K type strain sequencing project: providing services to taxonomists for standard genome sequencing and annotation.</title>
        <authorList>
            <consortium name="The Broad Institute Genomics Platform"/>
            <consortium name="The Broad Institute Genome Sequencing Center for Infectious Disease"/>
            <person name="Wu L."/>
            <person name="Ma J."/>
        </authorList>
    </citation>
    <scope>NUCLEOTIDE SEQUENCE [LARGE SCALE GENOMIC DNA]</scope>
    <source>
        <strain evidence="4">CCUG 58411</strain>
    </source>
</reference>
<proteinExistence type="predicted"/>
<gene>
    <name evidence="3" type="ORF">ACFQ2T_12335</name>
</gene>
<evidence type="ECO:0000256" key="1">
    <source>
        <dbReference type="ARBA" id="ARBA00004613"/>
    </source>
</evidence>